<dbReference type="SUPFAM" id="SSF51679">
    <property type="entry name" value="Bacterial luciferase-like"/>
    <property type="match status" value="1"/>
</dbReference>
<keyword evidence="4" id="KW-0503">Monooxygenase</keyword>
<sequence>TTRLRVGTLVFANDFRHPVMLAKEAATLDVLSNGRLEFGIGTGWMAQDYRAAGLTLDEPRVRLQRLREGLAVLKGAWTGEPFSYKGEHYSVHDLVQEPRPLQQPHPPILIGGGGPVMLRLAAAEADIVNLTMRTRPDGSGPDLEDGGAASFIRKIALLREAAGPRFDRMEIGTSILSVGDSAPSRPGWSHADTSRQGGTPQVLTGTLPEMTDKLRHWRDDHGLSYYVLHNETDLDAFTPIVEKLAGS</sequence>
<keyword evidence="3" id="KW-0560">Oxidoreductase</keyword>
<feature type="domain" description="Luciferase-like" evidence="6">
    <location>
        <begin position="1"/>
        <end position="137"/>
    </location>
</feature>
<feature type="non-terminal residue" evidence="7">
    <location>
        <position position="1"/>
    </location>
</feature>
<organism evidence="7 8">
    <name type="scientific">Actinomadura adrarensis</name>
    <dbReference type="NCBI Taxonomy" id="1819600"/>
    <lineage>
        <taxon>Bacteria</taxon>
        <taxon>Bacillati</taxon>
        <taxon>Actinomycetota</taxon>
        <taxon>Actinomycetes</taxon>
        <taxon>Streptosporangiales</taxon>
        <taxon>Thermomonosporaceae</taxon>
        <taxon>Actinomadura</taxon>
    </lineage>
</organism>
<evidence type="ECO:0000256" key="4">
    <source>
        <dbReference type="ARBA" id="ARBA00023033"/>
    </source>
</evidence>
<protein>
    <submittedName>
        <fullName evidence="7">TIGR03621 family F420-dependent LLM class oxidoreductase</fullName>
    </submittedName>
</protein>
<evidence type="ECO:0000313" key="8">
    <source>
        <dbReference type="Proteomes" id="UP001597083"/>
    </source>
</evidence>
<evidence type="ECO:0000256" key="3">
    <source>
        <dbReference type="ARBA" id="ARBA00023002"/>
    </source>
</evidence>
<keyword evidence="2" id="KW-0288">FMN</keyword>
<dbReference type="PANTHER" id="PTHR42847">
    <property type="entry name" value="ALKANESULFONATE MONOOXYGENASE"/>
    <property type="match status" value="1"/>
</dbReference>
<dbReference type="Pfam" id="PF00296">
    <property type="entry name" value="Bac_luciferase"/>
    <property type="match status" value="1"/>
</dbReference>
<dbReference type="InterPro" id="IPR011251">
    <property type="entry name" value="Luciferase-like_dom"/>
</dbReference>
<evidence type="ECO:0000256" key="2">
    <source>
        <dbReference type="ARBA" id="ARBA00022643"/>
    </source>
</evidence>
<evidence type="ECO:0000256" key="1">
    <source>
        <dbReference type="ARBA" id="ARBA00022630"/>
    </source>
</evidence>
<dbReference type="EMBL" id="JBHTIR010003977">
    <property type="protein sequence ID" value="MFD0856142.1"/>
    <property type="molecule type" value="Genomic_DNA"/>
</dbReference>
<accession>A0ABW3CRB7</accession>
<evidence type="ECO:0000256" key="5">
    <source>
        <dbReference type="SAM" id="MobiDB-lite"/>
    </source>
</evidence>
<dbReference type="InterPro" id="IPR019923">
    <property type="entry name" value="Lucif-like_OxRdtase_MSMEG_2516"/>
</dbReference>
<comment type="caution">
    <text evidence="7">The sequence shown here is derived from an EMBL/GenBank/DDBJ whole genome shotgun (WGS) entry which is preliminary data.</text>
</comment>
<gene>
    <name evidence="7" type="ORF">ACFQ07_28140</name>
</gene>
<reference evidence="8" key="1">
    <citation type="journal article" date="2019" name="Int. J. Syst. Evol. Microbiol.">
        <title>The Global Catalogue of Microorganisms (GCM) 10K type strain sequencing project: providing services to taxonomists for standard genome sequencing and annotation.</title>
        <authorList>
            <consortium name="The Broad Institute Genomics Platform"/>
            <consortium name="The Broad Institute Genome Sequencing Center for Infectious Disease"/>
            <person name="Wu L."/>
            <person name="Ma J."/>
        </authorList>
    </citation>
    <scope>NUCLEOTIDE SEQUENCE [LARGE SCALE GENOMIC DNA]</scope>
    <source>
        <strain evidence="8">JCM 31696</strain>
    </source>
</reference>
<evidence type="ECO:0000313" key="7">
    <source>
        <dbReference type="EMBL" id="MFD0856142.1"/>
    </source>
</evidence>
<proteinExistence type="predicted"/>
<dbReference type="PANTHER" id="PTHR42847:SF4">
    <property type="entry name" value="ALKANESULFONATE MONOOXYGENASE-RELATED"/>
    <property type="match status" value="1"/>
</dbReference>
<dbReference type="InterPro" id="IPR036661">
    <property type="entry name" value="Luciferase-like_sf"/>
</dbReference>
<dbReference type="Proteomes" id="UP001597083">
    <property type="component" value="Unassembled WGS sequence"/>
</dbReference>
<name>A0ABW3CRB7_9ACTN</name>
<dbReference type="NCBIfam" id="TIGR03621">
    <property type="entry name" value="F420_MSMEG_2516"/>
    <property type="match status" value="1"/>
</dbReference>
<keyword evidence="8" id="KW-1185">Reference proteome</keyword>
<feature type="region of interest" description="Disordered" evidence="5">
    <location>
        <begin position="180"/>
        <end position="202"/>
    </location>
</feature>
<dbReference type="Gene3D" id="3.20.20.30">
    <property type="entry name" value="Luciferase-like domain"/>
    <property type="match status" value="1"/>
</dbReference>
<keyword evidence="1" id="KW-0285">Flavoprotein</keyword>
<evidence type="ECO:0000259" key="6">
    <source>
        <dbReference type="Pfam" id="PF00296"/>
    </source>
</evidence>
<dbReference type="InterPro" id="IPR050172">
    <property type="entry name" value="SsuD_RutA_monooxygenase"/>
</dbReference>